<feature type="region of interest" description="Disordered" evidence="1">
    <location>
        <begin position="286"/>
        <end position="311"/>
    </location>
</feature>
<proteinExistence type="predicted"/>
<evidence type="ECO:0000313" key="3">
    <source>
        <dbReference type="Proteomes" id="UP000028582"/>
    </source>
</evidence>
<protein>
    <submittedName>
        <fullName evidence="2">Uncharacterized protein</fullName>
    </submittedName>
</protein>
<feature type="compositionally biased region" description="Basic and acidic residues" evidence="1">
    <location>
        <begin position="299"/>
        <end position="311"/>
    </location>
</feature>
<accession>A0A080Z919</accession>
<dbReference type="Proteomes" id="UP000028582">
    <property type="component" value="Unassembled WGS sequence"/>
</dbReference>
<evidence type="ECO:0000256" key="1">
    <source>
        <dbReference type="SAM" id="MobiDB-lite"/>
    </source>
</evidence>
<feature type="compositionally biased region" description="Basic and acidic residues" evidence="1">
    <location>
        <begin position="141"/>
        <end position="159"/>
    </location>
</feature>
<dbReference type="OrthoDB" id="122384at2759"/>
<feature type="region of interest" description="Disordered" evidence="1">
    <location>
        <begin position="141"/>
        <end position="202"/>
    </location>
</feature>
<sequence length="311" mass="34043">MGKSDINVTAEQEQEFASLEQVLNQTADDAARCLKLLKKNLSEYDSRHGNHFINTATSYMRSDMRTAKDTADDLKRVSHEINKCPRPSEAEIRSARNAMGATAKAMEVLNTTARNYDQKNGRSKGIKSAVDNALGFNEKEQHEKEGGFFGKSDQEKDNKNTGLFGSDKDDKSTGLFGSGDKLKDPNTDFFKQSGQDHGNENNDVILVDKSDRHHPDENRGGIFSGSDTVEALVKSTLNENFNLSALSHQITAAETSLSPLSPSSLSSPSTALPSLVERAKEMVIDVKDKLTGSKSSPTSEDHHERAHTVTP</sequence>
<dbReference type="AlphaFoldDB" id="A0A080Z919"/>
<comment type="caution">
    <text evidence="2">The sequence shown here is derived from an EMBL/GenBank/DDBJ whole genome shotgun (WGS) entry which is preliminary data.</text>
</comment>
<dbReference type="EMBL" id="ANJA01003522">
    <property type="protein sequence ID" value="ETO63130.1"/>
    <property type="molecule type" value="Genomic_DNA"/>
</dbReference>
<name>A0A080Z919_PHYNI</name>
<organism evidence="2 3">
    <name type="scientific">Phytophthora nicotianae P1976</name>
    <dbReference type="NCBI Taxonomy" id="1317066"/>
    <lineage>
        <taxon>Eukaryota</taxon>
        <taxon>Sar</taxon>
        <taxon>Stramenopiles</taxon>
        <taxon>Oomycota</taxon>
        <taxon>Peronosporomycetes</taxon>
        <taxon>Peronosporales</taxon>
        <taxon>Peronosporaceae</taxon>
        <taxon>Phytophthora</taxon>
    </lineage>
</organism>
<evidence type="ECO:0000313" key="2">
    <source>
        <dbReference type="EMBL" id="ETO63130.1"/>
    </source>
</evidence>
<gene>
    <name evidence="2" type="ORF">F444_19097</name>
</gene>
<reference evidence="2 3" key="1">
    <citation type="submission" date="2013-11" db="EMBL/GenBank/DDBJ databases">
        <title>The Genome Sequence of Phytophthora parasitica P1976.</title>
        <authorList>
            <consortium name="The Broad Institute Genomics Platform"/>
            <person name="Russ C."/>
            <person name="Tyler B."/>
            <person name="Panabieres F."/>
            <person name="Shan W."/>
            <person name="Tripathy S."/>
            <person name="Grunwald N."/>
            <person name="Machado M."/>
            <person name="Johnson C.S."/>
            <person name="Walker B."/>
            <person name="Young S."/>
            <person name="Zeng Q."/>
            <person name="Gargeya S."/>
            <person name="Fitzgerald M."/>
            <person name="Haas B."/>
            <person name="Abouelleil A."/>
            <person name="Allen A.W."/>
            <person name="Alvarado L."/>
            <person name="Arachchi H.M."/>
            <person name="Berlin A.M."/>
            <person name="Chapman S.B."/>
            <person name="Gainer-Dewar J."/>
            <person name="Goldberg J."/>
            <person name="Griggs A."/>
            <person name="Gujja S."/>
            <person name="Hansen M."/>
            <person name="Howarth C."/>
            <person name="Imamovic A."/>
            <person name="Ireland A."/>
            <person name="Larimer J."/>
            <person name="McCowan C."/>
            <person name="Murphy C."/>
            <person name="Pearson M."/>
            <person name="Poon T.W."/>
            <person name="Priest M."/>
            <person name="Roberts A."/>
            <person name="Saif S."/>
            <person name="Shea T."/>
            <person name="Sisk P."/>
            <person name="Sykes S."/>
            <person name="Wortman J."/>
            <person name="Nusbaum C."/>
            <person name="Birren B."/>
        </authorList>
    </citation>
    <scope>NUCLEOTIDE SEQUENCE [LARGE SCALE GENOMIC DNA]</scope>
    <source>
        <strain evidence="2 3">P1976</strain>
    </source>
</reference>